<evidence type="ECO:0008006" key="5">
    <source>
        <dbReference type="Google" id="ProtNLM"/>
    </source>
</evidence>
<evidence type="ECO:0000256" key="2">
    <source>
        <dbReference type="SAM" id="SignalP"/>
    </source>
</evidence>
<accession>A0AAV7XRH3</accession>
<comment type="caution">
    <text evidence="3">The sequence shown here is derived from an EMBL/GenBank/DDBJ whole genome shotgun (WGS) entry which is preliminary data.</text>
</comment>
<evidence type="ECO:0000313" key="3">
    <source>
        <dbReference type="EMBL" id="KAJ1528612.1"/>
    </source>
</evidence>
<keyword evidence="1" id="KW-0472">Membrane</keyword>
<evidence type="ECO:0000256" key="1">
    <source>
        <dbReference type="SAM" id="Phobius"/>
    </source>
</evidence>
<reference evidence="3" key="1">
    <citation type="submission" date="2022-12" db="EMBL/GenBank/DDBJ databases">
        <title>Chromosome-level genome assembly of the bean flower thrips Megalurothrips usitatus.</title>
        <authorList>
            <person name="Ma L."/>
            <person name="Liu Q."/>
            <person name="Li H."/>
            <person name="Cai W."/>
        </authorList>
    </citation>
    <scope>NUCLEOTIDE SEQUENCE</scope>
    <source>
        <strain evidence="3">Cailab_2022a</strain>
    </source>
</reference>
<dbReference type="EMBL" id="JAPTSV010000004">
    <property type="protein sequence ID" value="KAJ1528612.1"/>
    <property type="molecule type" value="Genomic_DNA"/>
</dbReference>
<feature type="transmembrane region" description="Helical" evidence="1">
    <location>
        <begin position="223"/>
        <end position="243"/>
    </location>
</feature>
<keyword evidence="2" id="KW-0732">Signal</keyword>
<name>A0AAV7XRH3_9NEOP</name>
<protein>
    <recommendedName>
        <fullName evidence="5">Osteopetrosis-associated transmembrane protein 1</fullName>
    </recommendedName>
</protein>
<sequence length="272" mass="31216">MIYFKPVGIFVIIFLFYSSESSSLSQTFGESANNQTNCTVLLESYADASASFTFCAVNHARPIRICEKCVTLYHDVYEAHYNIVQVEDGKGNKKCKEQLMNLDRLEVIEDGYNYIEGLWDRASCKSCFESKNSTMLTNNTINFMNMLNVTHECFNEHKVDDDKYDKTVCKDCETKYCDMNKFYDSLKTEQDNLCMDVVDSMNITRMMWNDKLHCKDKTRKPDVVFLAVSSTVAALPVLFYLGAKLFTTVIRNQLQMQKRLAEVLRPSTSAAT</sequence>
<dbReference type="PANTHER" id="PTHR15644">
    <property type="entry name" value="OSTEOPETROSIS ASSOCIATED TRANSMEMBRANE PROTEIN 1"/>
    <property type="match status" value="1"/>
</dbReference>
<organism evidence="3 4">
    <name type="scientific">Megalurothrips usitatus</name>
    <name type="common">bean blossom thrips</name>
    <dbReference type="NCBI Taxonomy" id="439358"/>
    <lineage>
        <taxon>Eukaryota</taxon>
        <taxon>Metazoa</taxon>
        <taxon>Ecdysozoa</taxon>
        <taxon>Arthropoda</taxon>
        <taxon>Hexapoda</taxon>
        <taxon>Insecta</taxon>
        <taxon>Pterygota</taxon>
        <taxon>Neoptera</taxon>
        <taxon>Paraneoptera</taxon>
        <taxon>Thysanoptera</taxon>
        <taxon>Terebrantia</taxon>
        <taxon>Thripoidea</taxon>
        <taxon>Thripidae</taxon>
        <taxon>Megalurothrips</taxon>
    </lineage>
</organism>
<evidence type="ECO:0000313" key="4">
    <source>
        <dbReference type="Proteomes" id="UP001075354"/>
    </source>
</evidence>
<dbReference type="InterPro" id="IPR019172">
    <property type="entry name" value="Osteopetrosis-assoc_TM_1"/>
</dbReference>
<keyword evidence="4" id="KW-1185">Reference proteome</keyword>
<feature type="chain" id="PRO_5043731457" description="Osteopetrosis-associated transmembrane protein 1" evidence="2">
    <location>
        <begin position="22"/>
        <end position="272"/>
    </location>
</feature>
<gene>
    <name evidence="3" type="ORF">ONE63_007011</name>
</gene>
<proteinExistence type="predicted"/>
<dbReference type="AlphaFoldDB" id="A0AAV7XRH3"/>
<keyword evidence="1" id="KW-0812">Transmembrane</keyword>
<keyword evidence="1" id="KW-1133">Transmembrane helix</keyword>
<dbReference type="Proteomes" id="UP001075354">
    <property type="component" value="Chromosome 4"/>
</dbReference>
<feature type="signal peptide" evidence="2">
    <location>
        <begin position="1"/>
        <end position="21"/>
    </location>
</feature>
<dbReference type="Pfam" id="PF09777">
    <property type="entry name" value="OSTMP1"/>
    <property type="match status" value="1"/>
</dbReference>
<dbReference type="PANTHER" id="PTHR15644:SF2">
    <property type="entry name" value="OSTEOPETROSIS-ASSOCIATED TRANSMEMBRANE PROTEIN 1"/>
    <property type="match status" value="1"/>
</dbReference>
<dbReference type="GO" id="GO:0005829">
    <property type="term" value="C:cytosol"/>
    <property type="evidence" value="ECO:0007669"/>
    <property type="project" value="TreeGrafter"/>
</dbReference>